<feature type="transmembrane region" description="Helical" evidence="8">
    <location>
        <begin position="55"/>
        <end position="76"/>
    </location>
</feature>
<dbReference type="EMBL" id="MFAY01000032">
    <property type="protein sequence ID" value="OGD88620.1"/>
    <property type="molecule type" value="Genomic_DNA"/>
</dbReference>
<feature type="transmembrane region" description="Helical" evidence="8">
    <location>
        <begin position="281"/>
        <end position="299"/>
    </location>
</feature>
<keyword evidence="6 8" id="KW-1133">Transmembrane helix</keyword>
<feature type="transmembrane region" description="Helical" evidence="8">
    <location>
        <begin position="114"/>
        <end position="133"/>
    </location>
</feature>
<dbReference type="GO" id="GO:0016763">
    <property type="term" value="F:pentosyltransferase activity"/>
    <property type="evidence" value="ECO:0007669"/>
    <property type="project" value="TreeGrafter"/>
</dbReference>
<keyword evidence="3" id="KW-0328">Glycosyltransferase</keyword>
<organism evidence="10 11">
    <name type="scientific">Candidatus Curtissbacteria bacterium RIFCSPHIGHO2_01_FULL_40_12</name>
    <dbReference type="NCBI Taxonomy" id="1797710"/>
    <lineage>
        <taxon>Bacteria</taxon>
        <taxon>Candidatus Curtissiibacteriota</taxon>
    </lineage>
</organism>
<evidence type="ECO:0000256" key="2">
    <source>
        <dbReference type="ARBA" id="ARBA00022475"/>
    </source>
</evidence>
<evidence type="ECO:0000313" key="10">
    <source>
        <dbReference type="EMBL" id="OGD88620.1"/>
    </source>
</evidence>
<sequence length="521" mass="59981">MLFARFKNIKFAIFLILVLTAVFFRFWKIKDYVVFLGDEGRDMLVMRRMIVEKRLTFLGPTASVGGFYLGPIYYWMGAPFLFIWRYDPVGPAYMVATIGVLTVLLLFKFLDETAGYWPAILSGFLYATAPLVVRYSRSSWNPNPLPFFALLLFYFLFKGIKQRKVIYFFLAGGCFGIVIQLHYLATILLFLAALAVLVNASFKKWPIYILAGSIGSIVTFSPFLVFEIKNHFPNFKTIWEFVTRETTVGYKTTNFVWQASNIGNILLEFLSKFEKTILTKFFWWFLALGGLYGLARNWKLGEKKLIFSIGLIWFLGGLLGARFYAGQLFDYYFGFMFPAPFLLFGLTISLIWSIKVVRPLIILFTAVTLIWFINNSFFKKPPTRLLTLDWFLYKREFRLEPNRLIDQTETVADFVIEKTENLPYNFALISDHNSDHAYRYFLEINNYKPTDLETLVTDQLLVVCESKKCASLGHPSWEIAGFGRGEIAGEWELPDIGIKVLKLTHWPGAPNPAGKPAVKGI</sequence>
<evidence type="ECO:0000256" key="1">
    <source>
        <dbReference type="ARBA" id="ARBA00004651"/>
    </source>
</evidence>
<feature type="transmembrane region" description="Helical" evidence="8">
    <location>
        <begin position="205"/>
        <end position="226"/>
    </location>
</feature>
<feature type="domain" description="Glycosyltransferase RgtA/B/C/D-like" evidence="9">
    <location>
        <begin position="71"/>
        <end position="225"/>
    </location>
</feature>
<comment type="subcellular location">
    <subcellularLocation>
        <location evidence="1">Cell membrane</location>
        <topology evidence="1">Multi-pass membrane protein</topology>
    </subcellularLocation>
</comment>
<dbReference type="Proteomes" id="UP000178577">
    <property type="component" value="Unassembled WGS sequence"/>
</dbReference>
<keyword evidence="5 8" id="KW-0812">Transmembrane</keyword>
<evidence type="ECO:0000256" key="4">
    <source>
        <dbReference type="ARBA" id="ARBA00022679"/>
    </source>
</evidence>
<evidence type="ECO:0000256" key="8">
    <source>
        <dbReference type="SAM" id="Phobius"/>
    </source>
</evidence>
<evidence type="ECO:0000256" key="5">
    <source>
        <dbReference type="ARBA" id="ARBA00022692"/>
    </source>
</evidence>
<protein>
    <recommendedName>
        <fullName evidence="9">Glycosyltransferase RgtA/B/C/D-like domain-containing protein</fullName>
    </recommendedName>
</protein>
<feature type="transmembrane region" description="Helical" evidence="8">
    <location>
        <begin position="332"/>
        <end position="354"/>
    </location>
</feature>
<evidence type="ECO:0000259" key="9">
    <source>
        <dbReference type="Pfam" id="PF13231"/>
    </source>
</evidence>
<accession>A0A1F5G9U3</accession>
<evidence type="ECO:0000256" key="6">
    <source>
        <dbReference type="ARBA" id="ARBA00022989"/>
    </source>
</evidence>
<keyword evidence="7 8" id="KW-0472">Membrane</keyword>
<name>A0A1F5G9U3_9BACT</name>
<evidence type="ECO:0000313" key="11">
    <source>
        <dbReference type="Proteomes" id="UP000178577"/>
    </source>
</evidence>
<dbReference type="InterPro" id="IPR038731">
    <property type="entry name" value="RgtA/B/C-like"/>
</dbReference>
<evidence type="ECO:0000256" key="7">
    <source>
        <dbReference type="ARBA" id="ARBA00023136"/>
    </source>
</evidence>
<dbReference type="AlphaFoldDB" id="A0A1F5G9U3"/>
<dbReference type="GO" id="GO:0010041">
    <property type="term" value="P:response to iron(III) ion"/>
    <property type="evidence" value="ECO:0007669"/>
    <property type="project" value="TreeGrafter"/>
</dbReference>
<gene>
    <name evidence="10" type="ORF">A2693_01480</name>
</gene>
<keyword evidence="4" id="KW-0808">Transferase</keyword>
<feature type="transmembrane region" description="Helical" evidence="8">
    <location>
        <begin position="305"/>
        <end position="325"/>
    </location>
</feature>
<dbReference type="Pfam" id="PF13231">
    <property type="entry name" value="PMT_2"/>
    <property type="match status" value="1"/>
</dbReference>
<feature type="transmembrane region" description="Helical" evidence="8">
    <location>
        <begin position="6"/>
        <end position="27"/>
    </location>
</feature>
<feature type="transmembrane region" description="Helical" evidence="8">
    <location>
        <begin position="360"/>
        <end position="378"/>
    </location>
</feature>
<keyword evidence="2" id="KW-1003">Cell membrane</keyword>
<dbReference type="InterPro" id="IPR050297">
    <property type="entry name" value="LipidA_mod_glycosyltrf_83"/>
</dbReference>
<feature type="transmembrane region" description="Helical" evidence="8">
    <location>
        <begin position="88"/>
        <end position="107"/>
    </location>
</feature>
<feature type="transmembrane region" description="Helical" evidence="8">
    <location>
        <begin position="139"/>
        <end position="157"/>
    </location>
</feature>
<dbReference type="GO" id="GO:0009103">
    <property type="term" value="P:lipopolysaccharide biosynthetic process"/>
    <property type="evidence" value="ECO:0007669"/>
    <property type="project" value="UniProtKB-ARBA"/>
</dbReference>
<proteinExistence type="predicted"/>
<dbReference type="PANTHER" id="PTHR33908:SF3">
    <property type="entry name" value="UNDECAPRENYL PHOSPHATE-ALPHA-4-AMINO-4-DEOXY-L-ARABINOSE ARABINOSYL TRANSFERASE"/>
    <property type="match status" value="1"/>
</dbReference>
<comment type="caution">
    <text evidence="10">The sequence shown here is derived from an EMBL/GenBank/DDBJ whole genome shotgun (WGS) entry which is preliminary data.</text>
</comment>
<dbReference type="PANTHER" id="PTHR33908">
    <property type="entry name" value="MANNOSYLTRANSFERASE YKCB-RELATED"/>
    <property type="match status" value="1"/>
</dbReference>
<dbReference type="GO" id="GO:0005886">
    <property type="term" value="C:plasma membrane"/>
    <property type="evidence" value="ECO:0007669"/>
    <property type="project" value="UniProtKB-SubCell"/>
</dbReference>
<reference evidence="10 11" key="1">
    <citation type="journal article" date="2016" name="Nat. Commun.">
        <title>Thousands of microbial genomes shed light on interconnected biogeochemical processes in an aquifer system.</title>
        <authorList>
            <person name="Anantharaman K."/>
            <person name="Brown C.T."/>
            <person name="Hug L.A."/>
            <person name="Sharon I."/>
            <person name="Castelle C.J."/>
            <person name="Probst A.J."/>
            <person name="Thomas B.C."/>
            <person name="Singh A."/>
            <person name="Wilkins M.J."/>
            <person name="Karaoz U."/>
            <person name="Brodie E.L."/>
            <person name="Williams K.H."/>
            <person name="Hubbard S.S."/>
            <person name="Banfield J.F."/>
        </authorList>
    </citation>
    <scope>NUCLEOTIDE SEQUENCE [LARGE SCALE GENOMIC DNA]</scope>
</reference>
<feature type="transmembrane region" description="Helical" evidence="8">
    <location>
        <begin position="166"/>
        <end position="199"/>
    </location>
</feature>
<evidence type="ECO:0000256" key="3">
    <source>
        <dbReference type="ARBA" id="ARBA00022676"/>
    </source>
</evidence>